<evidence type="ECO:0000256" key="7">
    <source>
        <dbReference type="ARBA" id="ARBA00023027"/>
    </source>
</evidence>
<keyword evidence="9" id="KW-0223">Dioxygenase</keyword>
<proteinExistence type="predicted"/>
<dbReference type="InterPro" id="IPR015879">
    <property type="entry name" value="Ring_hydroxy_dOase_asu_C_dom"/>
</dbReference>
<accession>A3SJQ7</accession>
<feature type="domain" description="Rieske" evidence="8">
    <location>
        <begin position="43"/>
        <end position="149"/>
    </location>
</feature>
<dbReference type="InterPro" id="IPR001663">
    <property type="entry name" value="Rng_hydr_dOase-A"/>
</dbReference>
<dbReference type="AlphaFoldDB" id="A3SJQ7"/>
<dbReference type="SUPFAM" id="SSF50022">
    <property type="entry name" value="ISP domain"/>
    <property type="match status" value="1"/>
</dbReference>
<organism evidence="9 10">
    <name type="scientific">Roseovarius nubinhibens (strain ATCC BAA-591 / DSM 15170 / ISM)</name>
    <dbReference type="NCBI Taxonomy" id="89187"/>
    <lineage>
        <taxon>Bacteria</taxon>
        <taxon>Pseudomonadati</taxon>
        <taxon>Pseudomonadota</taxon>
        <taxon>Alphaproteobacteria</taxon>
        <taxon>Rhodobacterales</taxon>
        <taxon>Roseobacteraceae</taxon>
        <taxon>Roseovarius</taxon>
    </lineage>
</organism>
<keyword evidence="6" id="KW-0411">Iron-sulfur</keyword>
<keyword evidence="10" id="KW-1185">Reference proteome</keyword>
<dbReference type="GO" id="GO:0005506">
    <property type="term" value="F:iron ion binding"/>
    <property type="evidence" value="ECO:0007669"/>
    <property type="project" value="InterPro"/>
</dbReference>
<dbReference type="Gene3D" id="3.90.380.10">
    <property type="entry name" value="Naphthalene 1,2-dioxygenase Alpha Subunit, Chain A, domain 1"/>
    <property type="match status" value="1"/>
</dbReference>
<dbReference type="RefSeq" id="WP_009812989.1">
    <property type="nucleotide sequence ID" value="NZ_CH724156.1"/>
</dbReference>
<dbReference type="HOGENOM" id="CLU_026244_3_0_5"/>
<dbReference type="STRING" id="89187.ISM_04825"/>
<name>A3SJQ7_ROSNI</name>
<keyword evidence="7" id="KW-0520">NAD</keyword>
<dbReference type="EMBL" id="AALY01000001">
    <property type="protein sequence ID" value="EAP77588.1"/>
    <property type="molecule type" value="Genomic_DNA"/>
</dbReference>
<gene>
    <name evidence="9" type="ORF">ISM_04825</name>
</gene>
<evidence type="ECO:0000256" key="2">
    <source>
        <dbReference type="ARBA" id="ARBA00022714"/>
    </source>
</evidence>
<dbReference type="PROSITE" id="PS51296">
    <property type="entry name" value="RIESKE"/>
    <property type="match status" value="1"/>
</dbReference>
<evidence type="ECO:0000313" key="10">
    <source>
        <dbReference type="Proteomes" id="UP000005954"/>
    </source>
</evidence>
<dbReference type="CDD" id="cd03469">
    <property type="entry name" value="Rieske_RO_Alpha_N"/>
    <property type="match status" value="1"/>
</dbReference>
<dbReference type="CDD" id="cd08884">
    <property type="entry name" value="RHO_alpha_C_GbcA-like"/>
    <property type="match status" value="1"/>
</dbReference>
<evidence type="ECO:0000256" key="4">
    <source>
        <dbReference type="ARBA" id="ARBA00023002"/>
    </source>
</evidence>
<evidence type="ECO:0000256" key="6">
    <source>
        <dbReference type="ARBA" id="ARBA00023014"/>
    </source>
</evidence>
<keyword evidence="3" id="KW-0479">Metal-binding</keyword>
<dbReference type="SUPFAM" id="SSF55961">
    <property type="entry name" value="Bet v1-like"/>
    <property type="match status" value="1"/>
</dbReference>
<keyword evidence="2" id="KW-0001">2Fe-2S</keyword>
<sequence>MNRPSDLDTLIARHQDGLALPREFYTRQDIYDYDIAAYWNQSWIWVGHESQLPNPGDYITFDYGQESIIVVRDKEGALHAHLNVCRHRGSRVCTESSGNARVLVCPYHAWTFELSGQLRSGRAMGPDFDPGKWGLFPAQLRVFQGLIFVCASADAPPIDAGLADLAPLTAPFGLDRLKIAHSASYPVPANWKLAVENYMECYHCAPSHKEYARSHTLKAPHEMEGLMEPLQARSAAIGLPTDIYHTSGAAAGGAGADTYYRRYPLYDGFETGSRDGTALAPLLGDLTGLDGGATDLQIGPLNNFLIYADHVVGYRFVPRGLQETDIQIVWLVHEDAEEGRDYDVDALTWLWHVTSLDDERIIRHNQEGVNSQFFQPGPLNPMEWGIQSFYEGYLGLIAKPPARHAAE</sequence>
<dbReference type="InterPro" id="IPR036922">
    <property type="entry name" value="Rieske_2Fe-2S_sf"/>
</dbReference>
<dbReference type="InterPro" id="IPR017941">
    <property type="entry name" value="Rieske_2Fe-2S"/>
</dbReference>
<dbReference type="InterPro" id="IPR015881">
    <property type="entry name" value="ARHD_Rieske_2Fe_2S"/>
</dbReference>
<dbReference type="Gene3D" id="2.102.10.10">
    <property type="entry name" value="Rieske [2Fe-2S] iron-sulphur domain"/>
    <property type="match status" value="1"/>
</dbReference>
<dbReference type="Proteomes" id="UP000005954">
    <property type="component" value="Unassembled WGS sequence"/>
</dbReference>
<dbReference type="PROSITE" id="PS00570">
    <property type="entry name" value="RING_HYDROXYL_ALPHA"/>
    <property type="match status" value="1"/>
</dbReference>
<evidence type="ECO:0000256" key="5">
    <source>
        <dbReference type="ARBA" id="ARBA00023004"/>
    </source>
</evidence>
<evidence type="ECO:0000259" key="8">
    <source>
        <dbReference type="PROSITE" id="PS51296"/>
    </source>
</evidence>
<protein>
    <submittedName>
        <fullName evidence="9">Ring hydroxylating dioxygenase, alpha subunit</fullName>
    </submittedName>
</protein>
<evidence type="ECO:0000256" key="3">
    <source>
        <dbReference type="ARBA" id="ARBA00022723"/>
    </source>
</evidence>
<dbReference type="GO" id="GO:0051537">
    <property type="term" value="F:2 iron, 2 sulfur cluster binding"/>
    <property type="evidence" value="ECO:0007669"/>
    <property type="project" value="UniProtKB-KW"/>
</dbReference>
<keyword evidence="4" id="KW-0560">Oxidoreductase</keyword>
<dbReference type="PANTHER" id="PTHR43756">
    <property type="entry name" value="CHOLINE MONOOXYGENASE, CHLOROPLASTIC"/>
    <property type="match status" value="1"/>
</dbReference>
<dbReference type="PANTHER" id="PTHR43756:SF5">
    <property type="entry name" value="CHOLINE MONOOXYGENASE, CHLOROPLASTIC"/>
    <property type="match status" value="1"/>
</dbReference>
<evidence type="ECO:0000313" key="9">
    <source>
        <dbReference type="EMBL" id="EAP77588.1"/>
    </source>
</evidence>
<dbReference type="PRINTS" id="PR00090">
    <property type="entry name" value="RNGDIOXGNASE"/>
</dbReference>
<dbReference type="Pfam" id="PF00355">
    <property type="entry name" value="Rieske"/>
    <property type="match status" value="1"/>
</dbReference>
<dbReference type="Pfam" id="PF00848">
    <property type="entry name" value="Ring_hydroxyl_A"/>
    <property type="match status" value="1"/>
</dbReference>
<dbReference type="GO" id="GO:0051213">
    <property type="term" value="F:dioxygenase activity"/>
    <property type="evidence" value="ECO:0007669"/>
    <property type="project" value="UniProtKB-KW"/>
</dbReference>
<evidence type="ECO:0000256" key="1">
    <source>
        <dbReference type="ARBA" id="ARBA00001962"/>
    </source>
</evidence>
<comment type="caution">
    <text evidence="9">The sequence shown here is derived from an EMBL/GenBank/DDBJ whole genome shotgun (WGS) entry which is preliminary data.</text>
</comment>
<dbReference type="OrthoDB" id="7456916at2"/>
<reference evidence="9 10" key="1">
    <citation type="submission" date="2005-12" db="EMBL/GenBank/DDBJ databases">
        <authorList>
            <person name="Moran M.A."/>
            <person name="Ferriera S."/>
            <person name="Johnson J."/>
            <person name="Kravitz S."/>
            <person name="Halpern A."/>
            <person name="Remington K."/>
            <person name="Beeson K."/>
            <person name="Tran B."/>
            <person name="Rogers Y.-H."/>
            <person name="Friedman R."/>
            <person name="Venter J.C."/>
        </authorList>
    </citation>
    <scope>NUCLEOTIDE SEQUENCE [LARGE SCALE GENOMIC DNA]</scope>
    <source>
        <strain evidence="10">ATCC BAA-591 / DSM 15170 / ISM</strain>
    </source>
</reference>
<dbReference type="eggNOG" id="COG4638">
    <property type="taxonomic scope" value="Bacteria"/>
</dbReference>
<keyword evidence="5" id="KW-0408">Iron</keyword>
<comment type="cofactor">
    <cofactor evidence="1">
        <name>Fe cation</name>
        <dbReference type="ChEBI" id="CHEBI:24875"/>
    </cofactor>
</comment>